<evidence type="ECO:0000256" key="2">
    <source>
        <dbReference type="ARBA" id="ARBA00022676"/>
    </source>
</evidence>
<dbReference type="CDD" id="cd03784">
    <property type="entry name" value="GT1_Gtf-like"/>
    <property type="match status" value="1"/>
</dbReference>
<keyword evidence="5" id="KW-1185">Reference proteome</keyword>
<dbReference type="Gene3D" id="3.40.50.2000">
    <property type="entry name" value="Glycogen Phosphorylase B"/>
    <property type="match status" value="2"/>
</dbReference>
<organism evidence="4 5">
    <name type="scientific">Amborella trichopoda</name>
    <dbReference type="NCBI Taxonomy" id="13333"/>
    <lineage>
        <taxon>Eukaryota</taxon>
        <taxon>Viridiplantae</taxon>
        <taxon>Streptophyta</taxon>
        <taxon>Embryophyta</taxon>
        <taxon>Tracheophyta</taxon>
        <taxon>Spermatophyta</taxon>
        <taxon>Magnoliopsida</taxon>
        <taxon>Amborellales</taxon>
        <taxon>Amborellaceae</taxon>
        <taxon>Amborella</taxon>
    </lineage>
</organism>
<dbReference type="HOGENOM" id="CLU_001724_0_0_1"/>
<dbReference type="PANTHER" id="PTHR11926">
    <property type="entry name" value="GLUCOSYL/GLUCURONOSYL TRANSFERASES"/>
    <property type="match status" value="1"/>
</dbReference>
<reference evidence="5" key="1">
    <citation type="journal article" date="2013" name="Science">
        <title>The Amborella genome and the evolution of flowering plants.</title>
        <authorList>
            <consortium name="Amborella Genome Project"/>
        </authorList>
    </citation>
    <scope>NUCLEOTIDE SEQUENCE [LARGE SCALE GENOMIC DNA]</scope>
</reference>
<proteinExistence type="inferred from homology"/>
<dbReference type="GO" id="GO:0005737">
    <property type="term" value="C:cytoplasm"/>
    <property type="evidence" value="ECO:0000318"/>
    <property type="project" value="GO_Central"/>
</dbReference>
<comment type="similarity">
    <text evidence="1">Belongs to the UDP-glycosyltransferase family.</text>
</comment>
<name>W1PV81_AMBTC</name>
<dbReference type="AlphaFoldDB" id="W1PV81"/>
<dbReference type="eggNOG" id="KOG1192">
    <property type="taxonomic scope" value="Eukaryota"/>
</dbReference>
<gene>
    <name evidence="4" type="ORF">AMTR_s00165p00031780</name>
</gene>
<dbReference type="Gramene" id="ERN11998">
    <property type="protein sequence ID" value="ERN11998"/>
    <property type="gene ID" value="AMTR_s00165p00031780"/>
</dbReference>
<dbReference type="GO" id="GO:0080044">
    <property type="term" value="F:quercetin 7-O-glucosyltransferase activity"/>
    <property type="evidence" value="ECO:0000318"/>
    <property type="project" value="GO_Central"/>
</dbReference>
<dbReference type="Proteomes" id="UP000017836">
    <property type="component" value="Unassembled WGS sequence"/>
</dbReference>
<evidence type="ECO:0000313" key="4">
    <source>
        <dbReference type="EMBL" id="ERN11998.1"/>
    </source>
</evidence>
<dbReference type="PANTHER" id="PTHR11926:SF1494">
    <property type="entry name" value="FLAVONOL 3-O-GLUCOSYLTRANSFERASE UGT76E12-RELATED"/>
    <property type="match status" value="1"/>
</dbReference>
<keyword evidence="3" id="KW-0808">Transferase</keyword>
<dbReference type="EMBL" id="KI392640">
    <property type="protein sequence ID" value="ERN11998.1"/>
    <property type="molecule type" value="Genomic_DNA"/>
</dbReference>
<evidence type="ECO:0008006" key="6">
    <source>
        <dbReference type="Google" id="ProtNLM"/>
    </source>
</evidence>
<accession>W1PV81</accession>
<dbReference type="InterPro" id="IPR002213">
    <property type="entry name" value="UDP_glucos_trans"/>
</dbReference>
<evidence type="ECO:0000256" key="1">
    <source>
        <dbReference type="ARBA" id="ARBA00009995"/>
    </source>
</evidence>
<dbReference type="SUPFAM" id="SSF53756">
    <property type="entry name" value="UDP-Glycosyltransferase/glycogen phosphorylase"/>
    <property type="match status" value="1"/>
</dbReference>
<dbReference type="GO" id="GO:0080043">
    <property type="term" value="F:quercetin 3-O-glucosyltransferase activity"/>
    <property type="evidence" value="ECO:0000318"/>
    <property type="project" value="GO_Central"/>
</dbReference>
<keyword evidence="2" id="KW-0328">Glycosyltransferase</keyword>
<sequence length="398" mass="43541">MDLDHRPTQLVFFPYPLQGHLTPMLQLAQSLLSLNPSFKITIAHTHFNSPKIESPLKFTLIPIDDGLPVNWQPKGGADLLKLVDTISSNCRAPLFSLLSRLNEEDPVAGFFYDGIMGFAGEVGTELGLKAMAFRTSSATSFAVFANIEKLHEMGYLPIRDFESEERISELPPLRIKDLPAFSSDNSVLESFWAGISQLTKQTKKASALILNSLSALENEALKMIQHDFHIPIYAIGPLNCQISLNLLPEDSKCLSWLDAQPPKSVIYTSFGSLAGMDSSQVAEIAWGLANSGCRFLWVVRPGSVNGYDAAELPSGFMDQVGSRGLVVGWAPQKDVLAHQAVGAFWTHCGWNSTLESLCAAVPMACWARFGDQKVLESSLEKGGSSYEAFEALVNKLKS</sequence>
<evidence type="ECO:0000256" key="3">
    <source>
        <dbReference type="ARBA" id="ARBA00022679"/>
    </source>
</evidence>
<protein>
    <recommendedName>
        <fullName evidence="6">Glycosyltransferase</fullName>
    </recommendedName>
</protein>
<dbReference type="Pfam" id="PF00201">
    <property type="entry name" value="UDPGT"/>
    <property type="match status" value="1"/>
</dbReference>
<dbReference type="OMA" id="FQGHIDP"/>
<evidence type="ECO:0000313" key="5">
    <source>
        <dbReference type="Proteomes" id="UP000017836"/>
    </source>
</evidence>
<dbReference type="FunFam" id="3.40.50.2000:FF:000056">
    <property type="entry name" value="Glycosyltransferase"/>
    <property type="match status" value="1"/>
</dbReference>